<keyword evidence="1" id="KW-1133">Transmembrane helix</keyword>
<gene>
    <name evidence="2" type="ORF">H8710_08265</name>
</gene>
<reference evidence="2" key="1">
    <citation type="submission" date="2020-08" db="EMBL/GenBank/DDBJ databases">
        <title>Genome public.</title>
        <authorList>
            <person name="Liu C."/>
            <person name="Sun Q."/>
        </authorList>
    </citation>
    <scope>NUCLEOTIDE SEQUENCE</scope>
    <source>
        <strain evidence="2">NSJ-33</strain>
    </source>
</reference>
<keyword evidence="1" id="KW-0812">Transmembrane</keyword>
<dbReference type="Proteomes" id="UP000610760">
    <property type="component" value="Unassembled WGS sequence"/>
</dbReference>
<feature type="transmembrane region" description="Helical" evidence="1">
    <location>
        <begin position="90"/>
        <end position="108"/>
    </location>
</feature>
<comment type="caution">
    <text evidence="2">The sequence shown here is derived from an EMBL/GenBank/DDBJ whole genome shotgun (WGS) entry which is preliminary data.</text>
</comment>
<feature type="transmembrane region" description="Helical" evidence="1">
    <location>
        <begin position="114"/>
        <end position="133"/>
    </location>
</feature>
<evidence type="ECO:0000313" key="2">
    <source>
        <dbReference type="EMBL" id="MBC8560058.1"/>
    </source>
</evidence>
<dbReference type="EMBL" id="JACRSV010000002">
    <property type="protein sequence ID" value="MBC8560058.1"/>
    <property type="molecule type" value="Genomic_DNA"/>
</dbReference>
<sequence length="140" mass="15325">MNKPIRVILLIMGLGLLAAGAVFMKMGMFEEIKALPGVMIGVGAGLFGHSLGALIQAGTLKRHPEDARKLQIEQTDERNVAISREAKSRAFDVMGYVYAALMLALVMMGAELMVVLLLVAAYLITYGVMIYELNRLHKEM</sequence>
<name>A0A926E5Q7_9FIRM</name>
<evidence type="ECO:0000313" key="3">
    <source>
        <dbReference type="Proteomes" id="UP000610760"/>
    </source>
</evidence>
<evidence type="ECO:0008006" key="4">
    <source>
        <dbReference type="Google" id="ProtNLM"/>
    </source>
</evidence>
<dbReference type="RefSeq" id="WP_249295017.1">
    <property type="nucleotide sequence ID" value="NZ_JACRSV010000002.1"/>
</dbReference>
<keyword evidence="1" id="KW-0472">Membrane</keyword>
<feature type="transmembrane region" description="Helical" evidence="1">
    <location>
        <begin position="7"/>
        <end position="28"/>
    </location>
</feature>
<protein>
    <recommendedName>
        <fullName evidence="4">DUF2178 domain-containing protein</fullName>
    </recommendedName>
</protein>
<organism evidence="2 3">
    <name type="scientific">Fumia xinanensis</name>
    <dbReference type="NCBI Taxonomy" id="2763659"/>
    <lineage>
        <taxon>Bacteria</taxon>
        <taxon>Bacillati</taxon>
        <taxon>Bacillota</taxon>
        <taxon>Clostridia</taxon>
        <taxon>Eubacteriales</taxon>
        <taxon>Oscillospiraceae</taxon>
        <taxon>Fumia</taxon>
    </lineage>
</organism>
<evidence type="ECO:0000256" key="1">
    <source>
        <dbReference type="SAM" id="Phobius"/>
    </source>
</evidence>
<proteinExistence type="predicted"/>
<keyword evidence="3" id="KW-1185">Reference proteome</keyword>
<dbReference type="AlphaFoldDB" id="A0A926E5Q7"/>
<feature type="transmembrane region" description="Helical" evidence="1">
    <location>
        <begin position="34"/>
        <end position="55"/>
    </location>
</feature>
<accession>A0A926E5Q7</accession>